<organism evidence="2 3">
    <name type="scientific">Pseudomonas nitroreducens</name>
    <dbReference type="NCBI Taxonomy" id="46680"/>
    <lineage>
        <taxon>Bacteria</taxon>
        <taxon>Pseudomonadati</taxon>
        <taxon>Pseudomonadota</taxon>
        <taxon>Gammaproteobacteria</taxon>
        <taxon>Pseudomonadales</taxon>
        <taxon>Pseudomonadaceae</taxon>
        <taxon>Pseudomonas</taxon>
    </lineage>
</organism>
<name>A0A6G6J801_PSENT</name>
<dbReference type="Proteomes" id="UP000501063">
    <property type="component" value="Plasmid pPniHBP1_1"/>
</dbReference>
<dbReference type="AlphaFoldDB" id="A0A6G6J801"/>
<feature type="signal peptide" evidence="1">
    <location>
        <begin position="1"/>
        <end position="19"/>
    </location>
</feature>
<geneLocation type="plasmid" evidence="3">
    <name>ppnihbp1_1</name>
</geneLocation>
<evidence type="ECO:0000256" key="1">
    <source>
        <dbReference type="SAM" id="SignalP"/>
    </source>
</evidence>
<dbReference type="PROSITE" id="PS51257">
    <property type="entry name" value="PROKAR_LIPOPROTEIN"/>
    <property type="match status" value="1"/>
</dbReference>
<sequence>MNRLIGLLPLLVSALWLTACDKPSEAHKPVAGIEQPIAGSWFDGQWRAEASSASSPALLTISAEGLRWGDCKASGDGQVSINGKQATYAVRGGFDCISRDATLTGVVLTQRGNCELLLEAYASDVEIENGAPAIRSNYLKSGCTP</sequence>
<keyword evidence="2" id="KW-0614">Plasmid</keyword>
<reference evidence="2 3" key="1">
    <citation type="submission" date="2020-02" db="EMBL/GenBank/DDBJ databases">
        <title>Integrative conjugative elements (ICEs) and plasmids drive adaptation of Pseudomonas nitroreducens strain HBP1 to wastewater environment.</title>
        <authorList>
            <person name="Sentchilo V."/>
            <person name="Carraro N."/>
            <person name="Bertelli C."/>
            <person name="van der Meer J.R."/>
        </authorList>
    </citation>
    <scope>NUCLEOTIDE SEQUENCE [LARGE SCALE GENOMIC DNA]</scope>
    <source>
        <strain evidence="2 3">HBP1</strain>
        <plasmid evidence="3">ppnihbp1_1</plasmid>
    </source>
</reference>
<protein>
    <recommendedName>
        <fullName evidence="4">Lipoprotein</fullName>
    </recommendedName>
</protein>
<accession>A0A6G6J801</accession>
<dbReference type="EMBL" id="CP049142">
    <property type="protein sequence ID" value="QIE91333.1"/>
    <property type="molecule type" value="Genomic_DNA"/>
</dbReference>
<dbReference type="RefSeq" id="WP_017519755.1">
    <property type="nucleotide sequence ID" value="NZ_CP049142.1"/>
</dbReference>
<keyword evidence="1" id="KW-0732">Signal</keyword>
<feature type="chain" id="PRO_5026054058" description="Lipoprotein" evidence="1">
    <location>
        <begin position="20"/>
        <end position="145"/>
    </location>
</feature>
<dbReference type="KEGG" id="pnt:G5B91_33825"/>
<evidence type="ECO:0000313" key="3">
    <source>
        <dbReference type="Proteomes" id="UP000501063"/>
    </source>
</evidence>
<proteinExistence type="predicted"/>
<evidence type="ECO:0000313" key="2">
    <source>
        <dbReference type="EMBL" id="QIE91333.1"/>
    </source>
</evidence>
<gene>
    <name evidence="2" type="ORF">G5B91_33825</name>
</gene>
<evidence type="ECO:0008006" key="4">
    <source>
        <dbReference type="Google" id="ProtNLM"/>
    </source>
</evidence>